<dbReference type="PANTHER" id="PTHR35457">
    <property type="entry name" value="HEME A SYNTHASE"/>
    <property type="match status" value="1"/>
</dbReference>
<evidence type="ECO:0000256" key="11">
    <source>
        <dbReference type="ARBA" id="ARBA00023444"/>
    </source>
</evidence>
<dbReference type="GO" id="GO:0046872">
    <property type="term" value="F:metal ion binding"/>
    <property type="evidence" value="ECO:0007669"/>
    <property type="project" value="UniProtKB-KW"/>
</dbReference>
<feature type="transmembrane region" description="Helical" evidence="12">
    <location>
        <begin position="301"/>
        <end position="319"/>
    </location>
</feature>
<comment type="subcellular location">
    <subcellularLocation>
        <location evidence="1">Membrane</location>
        <topology evidence="1">Multi-pass membrane protein</topology>
    </subcellularLocation>
</comment>
<organism evidence="13 14">
    <name type="scientific">Glaciimonas immobilis</name>
    <dbReference type="NCBI Taxonomy" id="728004"/>
    <lineage>
        <taxon>Bacteria</taxon>
        <taxon>Pseudomonadati</taxon>
        <taxon>Pseudomonadota</taxon>
        <taxon>Betaproteobacteria</taxon>
        <taxon>Burkholderiales</taxon>
        <taxon>Oxalobacteraceae</taxon>
        <taxon>Glaciimonas</taxon>
    </lineage>
</organism>
<dbReference type="GO" id="GO:0016020">
    <property type="term" value="C:membrane"/>
    <property type="evidence" value="ECO:0007669"/>
    <property type="project" value="UniProtKB-SubCell"/>
</dbReference>
<feature type="transmembrane region" description="Helical" evidence="12">
    <location>
        <begin position="105"/>
        <end position="125"/>
    </location>
</feature>
<evidence type="ECO:0000313" key="13">
    <source>
        <dbReference type="EMBL" id="MBB5200229.1"/>
    </source>
</evidence>
<dbReference type="InterPro" id="IPR003780">
    <property type="entry name" value="COX15/CtaA_fam"/>
</dbReference>
<keyword evidence="8" id="KW-0350">Heme biosynthesis</keyword>
<evidence type="ECO:0000256" key="9">
    <source>
        <dbReference type="ARBA" id="ARBA00023136"/>
    </source>
</evidence>
<name>A0A840RUU0_9BURK</name>
<feature type="transmembrane region" description="Helical" evidence="12">
    <location>
        <begin position="190"/>
        <end position="211"/>
    </location>
</feature>
<comment type="pathway">
    <text evidence="11">Porphyrin-containing compound metabolism.</text>
</comment>
<evidence type="ECO:0000256" key="1">
    <source>
        <dbReference type="ARBA" id="ARBA00004141"/>
    </source>
</evidence>
<evidence type="ECO:0000256" key="6">
    <source>
        <dbReference type="ARBA" id="ARBA00023002"/>
    </source>
</evidence>
<keyword evidence="6" id="KW-0560">Oxidoreductase</keyword>
<keyword evidence="14" id="KW-1185">Reference proteome</keyword>
<keyword evidence="7" id="KW-0408">Iron</keyword>
<keyword evidence="2" id="KW-1003">Cell membrane</keyword>
<dbReference type="Pfam" id="PF02628">
    <property type="entry name" value="COX15-CtaA"/>
    <property type="match status" value="1"/>
</dbReference>
<evidence type="ECO:0000256" key="3">
    <source>
        <dbReference type="ARBA" id="ARBA00022692"/>
    </source>
</evidence>
<evidence type="ECO:0000256" key="8">
    <source>
        <dbReference type="ARBA" id="ARBA00023133"/>
    </source>
</evidence>
<accession>A0A840RUU0</accession>
<dbReference type="GO" id="GO:0006784">
    <property type="term" value="P:heme A biosynthetic process"/>
    <property type="evidence" value="ECO:0007669"/>
    <property type="project" value="InterPro"/>
</dbReference>
<dbReference type="Proteomes" id="UP000571084">
    <property type="component" value="Unassembled WGS sequence"/>
</dbReference>
<dbReference type="AlphaFoldDB" id="A0A840RUU0"/>
<evidence type="ECO:0000256" key="7">
    <source>
        <dbReference type="ARBA" id="ARBA00023004"/>
    </source>
</evidence>
<evidence type="ECO:0000256" key="2">
    <source>
        <dbReference type="ARBA" id="ARBA00022475"/>
    </source>
</evidence>
<dbReference type="GO" id="GO:0016491">
    <property type="term" value="F:oxidoreductase activity"/>
    <property type="evidence" value="ECO:0007669"/>
    <property type="project" value="UniProtKB-KW"/>
</dbReference>
<protein>
    <submittedName>
        <fullName evidence="13">Cytochrome c oxidase assembly protein subunit 15</fullName>
    </submittedName>
</protein>
<dbReference type="PANTHER" id="PTHR35457:SF1">
    <property type="entry name" value="HEME A SYNTHASE"/>
    <property type="match status" value="1"/>
</dbReference>
<feature type="transmembrane region" description="Helical" evidence="12">
    <location>
        <begin position="331"/>
        <end position="351"/>
    </location>
</feature>
<reference evidence="13 14" key="1">
    <citation type="submission" date="2020-08" db="EMBL/GenBank/DDBJ databases">
        <title>Genomic Encyclopedia of Type Strains, Phase IV (KMG-IV): sequencing the most valuable type-strain genomes for metagenomic binning, comparative biology and taxonomic classification.</title>
        <authorList>
            <person name="Goeker M."/>
        </authorList>
    </citation>
    <scope>NUCLEOTIDE SEQUENCE [LARGE SCALE GENOMIC DNA]</scope>
    <source>
        <strain evidence="13 14">DSM 23240</strain>
    </source>
</reference>
<comment type="caution">
    <text evidence="13">The sequence shown here is derived from an EMBL/GenBank/DDBJ whole genome shotgun (WGS) entry which is preliminary data.</text>
</comment>
<proteinExistence type="predicted"/>
<keyword evidence="5 12" id="KW-1133">Transmembrane helix</keyword>
<gene>
    <name evidence="13" type="ORF">HNR39_002064</name>
</gene>
<evidence type="ECO:0000256" key="12">
    <source>
        <dbReference type="SAM" id="Phobius"/>
    </source>
</evidence>
<evidence type="ECO:0000256" key="4">
    <source>
        <dbReference type="ARBA" id="ARBA00022723"/>
    </source>
</evidence>
<sequence>MKNLLQLAAMGILVALLALSIVWASRDADKYRKLVWVTLFLTFDLIMFGAFTRLTDSGLGCPDWPGCYGHSNPLLALSHINAAQEAMPDGPVTWIKAWIEMTHRYFAMGVGVLIIGLMMVAWIRWLKPVAAINAGQQTFKHATQYPLQTPPAQQLRNPRFSPWLPTLLFFAVCVQGAFGAWTVTMKLQPVIVTTHLLLGLTLLALLTWLAARQNDHAPVAAKASKLTTPALVALLLLIFQMALGGWVSTNYAALACNDFPLCHGMVIPEMDFEQGFTLWRHLGKTADGEYLPFQALTAIHWTHRMFAFVVIAFIAWLSCKAWRIEGLRKTATGLLAMIGVQLLTGLATIFFNWPLAIAVAHNGGAALILLLLVMLNYKTRLPTAKQSLPVVQGTPAQADRII</sequence>
<evidence type="ECO:0000256" key="5">
    <source>
        <dbReference type="ARBA" id="ARBA00022989"/>
    </source>
</evidence>
<evidence type="ECO:0000313" key="14">
    <source>
        <dbReference type="Proteomes" id="UP000571084"/>
    </source>
</evidence>
<feature type="transmembrane region" description="Helical" evidence="12">
    <location>
        <begin position="34"/>
        <end position="51"/>
    </location>
</feature>
<evidence type="ECO:0000256" key="10">
    <source>
        <dbReference type="ARBA" id="ARBA00023157"/>
    </source>
</evidence>
<feature type="transmembrane region" description="Helical" evidence="12">
    <location>
        <begin position="163"/>
        <end position="183"/>
    </location>
</feature>
<keyword evidence="10" id="KW-1015">Disulfide bond</keyword>
<keyword evidence="9 12" id="KW-0472">Membrane</keyword>
<dbReference type="EMBL" id="JACHHQ010000004">
    <property type="protein sequence ID" value="MBB5200229.1"/>
    <property type="molecule type" value="Genomic_DNA"/>
</dbReference>
<keyword evidence="4" id="KW-0479">Metal-binding</keyword>
<keyword evidence="3 12" id="KW-0812">Transmembrane</keyword>
<dbReference type="InterPro" id="IPR050450">
    <property type="entry name" value="COX15/CtaA_HemeA_synthase"/>
</dbReference>
<feature type="transmembrane region" description="Helical" evidence="12">
    <location>
        <begin position="357"/>
        <end position="377"/>
    </location>
</feature>